<keyword evidence="2" id="KW-1185">Reference proteome</keyword>
<accession>A0A4R2HWA7</accession>
<organism evidence="1 2">
    <name type="scientific">Kribbella steppae</name>
    <dbReference type="NCBI Taxonomy" id="2512223"/>
    <lineage>
        <taxon>Bacteria</taxon>
        <taxon>Bacillati</taxon>
        <taxon>Actinomycetota</taxon>
        <taxon>Actinomycetes</taxon>
        <taxon>Propionibacteriales</taxon>
        <taxon>Kribbellaceae</taxon>
        <taxon>Kribbella</taxon>
    </lineage>
</organism>
<gene>
    <name evidence="1" type="ORF">EV652_101597</name>
</gene>
<protein>
    <submittedName>
        <fullName evidence="1">Uncharacterized protein</fullName>
    </submittedName>
</protein>
<proteinExistence type="predicted"/>
<comment type="caution">
    <text evidence="1">The sequence shown here is derived from an EMBL/GenBank/DDBJ whole genome shotgun (WGS) entry which is preliminary data.</text>
</comment>
<dbReference type="EMBL" id="SLWN01000001">
    <property type="protein sequence ID" value="TCO35712.1"/>
    <property type="molecule type" value="Genomic_DNA"/>
</dbReference>
<reference evidence="1 2" key="1">
    <citation type="journal article" date="2015" name="Stand. Genomic Sci.">
        <title>Genomic Encyclopedia of Bacterial and Archaeal Type Strains, Phase III: the genomes of soil and plant-associated and newly described type strains.</title>
        <authorList>
            <person name="Whitman W.B."/>
            <person name="Woyke T."/>
            <person name="Klenk H.P."/>
            <person name="Zhou Y."/>
            <person name="Lilburn T.G."/>
            <person name="Beck B.J."/>
            <person name="De Vos P."/>
            <person name="Vandamme P."/>
            <person name="Eisen J.A."/>
            <person name="Garrity G."/>
            <person name="Hugenholtz P."/>
            <person name="Kyrpides N.C."/>
        </authorList>
    </citation>
    <scope>NUCLEOTIDE SEQUENCE [LARGE SCALE GENOMIC DNA]</scope>
    <source>
        <strain evidence="1 2">VKM Ac-2572</strain>
    </source>
</reference>
<sequence>MLFGTTILCDACVAVAAPFARASGSILRGLDRLFLLMPG</sequence>
<dbReference type="AlphaFoldDB" id="A0A4R2HWA7"/>
<name>A0A4R2HWA7_9ACTN</name>
<evidence type="ECO:0000313" key="2">
    <source>
        <dbReference type="Proteomes" id="UP000294508"/>
    </source>
</evidence>
<evidence type="ECO:0000313" key="1">
    <source>
        <dbReference type="EMBL" id="TCO35712.1"/>
    </source>
</evidence>
<dbReference type="Proteomes" id="UP000294508">
    <property type="component" value="Unassembled WGS sequence"/>
</dbReference>